<keyword evidence="2" id="KW-1185">Reference proteome</keyword>
<proteinExistence type="predicted"/>
<protein>
    <submittedName>
        <fullName evidence="1">Uncharacterized protein</fullName>
    </submittedName>
</protein>
<evidence type="ECO:0000313" key="1">
    <source>
        <dbReference type="EMBL" id="KAI8538932.1"/>
    </source>
</evidence>
<name>A0ACC0MEL8_RHOML</name>
<dbReference type="Proteomes" id="UP001062846">
    <property type="component" value="Chromosome 9"/>
</dbReference>
<sequence>MVVVASIEEKLRKNRLRWFGYVYRRPGDAVVKRADIMGGNATERGKPKLTLDAIVRKDMIIIGLCEQVTLDKTQRRKIIYVADPKWLTHKAWFGYITLVFRPAYAYFDKSRKLNCTVHLRRVQLKSEQNSVRTGLK</sequence>
<comment type="caution">
    <text evidence="1">The sequence shown here is derived from an EMBL/GenBank/DDBJ whole genome shotgun (WGS) entry which is preliminary data.</text>
</comment>
<dbReference type="EMBL" id="CM046396">
    <property type="protein sequence ID" value="KAI8538932.1"/>
    <property type="molecule type" value="Genomic_DNA"/>
</dbReference>
<reference evidence="1" key="1">
    <citation type="submission" date="2022-02" db="EMBL/GenBank/DDBJ databases">
        <title>Plant Genome Project.</title>
        <authorList>
            <person name="Zhang R.-G."/>
        </authorList>
    </citation>
    <scope>NUCLEOTIDE SEQUENCE</scope>
    <source>
        <strain evidence="1">AT1</strain>
    </source>
</reference>
<accession>A0ACC0MEL8</accession>
<gene>
    <name evidence="1" type="ORF">RHMOL_Rhmol09G0141800</name>
</gene>
<organism evidence="1 2">
    <name type="scientific">Rhododendron molle</name>
    <name type="common">Chinese azalea</name>
    <name type="synonym">Azalea mollis</name>
    <dbReference type="NCBI Taxonomy" id="49168"/>
    <lineage>
        <taxon>Eukaryota</taxon>
        <taxon>Viridiplantae</taxon>
        <taxon>Streptophyta</taxon>
        <taxon>Embryophyta</taxon>
        <taxon>Tracheophyta</taxon>
        <taxon>Spermatophyta</taxon>
        <taxon>Magnoliopsida</taxon>
        <taxon>eudicotyledons</taxon>
        <taxon>Gunneridae</taxon>
        <taxon>Pentapetalae</taxon>
        <taxon>asterids</taxon>
        <taxon>Ericales</taxon>
        <taxon>Ericaceae</taxon>
        <taxon>Ericoideae</taxon>
        <taxon>Rhodoreae</taxon>
        <taxon>Rhododendron</taxon>
    </lineage>
</organism>
<evidence type="ECO:0000313" key="2">
    <source>
        <dbReference type="Proteomes" id="UP001062846"/>
    </source>
</evidence>